<evidence type="ECO:0000256" key="7">
    <source>
        <dbReference type="ARBA" id="ARBA00023136"/>
    </source>
</evidence>
<evidence type="ECO:0000256" key="2">
    <source>
        <dbReference type="ARBA" id="ARBA00006304"/>
    </source>
</evidence>
<evidence type="ECO:0000256" key="8">
    <source>
        <dbReference type="ARBA" id="ARBA00023237"/>
    </source>
</evidence>
<evidence type="ECO:0000256" key="3">
    <source>
        <dbReference type="ARBA" id="ARBA00014124"/>
    </source>
</evidence>
<dbReference type="Pfam" id="PF21305">
    <property type="entry name" value="type_II_gspD_N0"/>
    <property type="match status" value="1"/>
</dbReference>
<dbReference type="InterPro" id="IPR038591">
    <property type="entry name" value="NolW-like_sf"/>
</dbReference>
<dbReference type="RefSeq" id="WP_052393848.1">
    <property type="nucleotide sequence ID" value="NZ_AP018150.1"/>
</dbReference>
<dbReference type="Gene3D" id="3.30.1370.120">
    <property type="match status" value="1"/>
</dbReference>
<evidence type="ECO:0000256" key="12">
    <source>
        <dbReference type="RuleBase" id="RU004004"/>
    </source>
</evidence>
<dbReference type="InterPro" id="IPR049371">
    <property type="entry name" value="GspD-like_N0"/>
</dbReference>
<keyword evidence="9" id="KW-0178">Competence</keyword>
<name>A0A2Z6ESQ2_9BURK</name>
<comment type="subunit">
    <text evidence="11">Homododecamer. Tetramer of trimer.</text>
</comment>
<dbReference type="GO" id="GO:0009279">
    <property type="term" value="C:cell outer membrane"/>
    <property type="evidence" value="ECO:0007669"/>
    <property type="project" value="UniProtKB-SubCell"/>
</dbReference>
<keyword evidence="8" id="KW-0998">Cell outer membrane</keyword>
<dbReference type="PANTHER" id="PTHR30604:SF1">
    <property type="entry name" value="DNA UTILIZATION PROTEIN HOFQ"/>
    <property type="match status" value="1"/>
</dbReference>
<dbReference type="PROSITE" id="PS00875">
    <property type="entry name" value="T2SP_D"/>
    <property type="match status" value="1"/>
</dbReference>
<dbReference type="GO" id="GO:0009306">
    <property type="term" value="P:protein secretion"/>
    <property type="evidence" value="ECO:0007669"/>
    <property type="project" value="InterPro"/>
</dbReference>
<dbReference type="KEGG" id="mcys:MCB1EB_0275"/>
<dbReference type="InterPro" id="IPR013355">
    <property type="entry name" value="Pilus_4_PilQ"/>
</dbReference>
<evidence type="ECO:0000256" key="5">
    <source>
        <dbReference type="ARBA" id="ARBA00022692"/>
    </source>
</evidence>
<evidence type="ECO:0000313" key="14">
    <source>
        <dbReference type="Proteomes" id="UP000282597"/>
    </source>
</evidence>
<evidence type="ECO:0000256" key="11">
    <source>
        <dbReference type="ARBA" id="ARBA00025897"/>
    </source>
</evidence>
<evidence type="ECO:0000256" key="10">
    <source>
        <dbReference type="ARBA" id="ARBA00024678"/>
    </source>
</evidence>
<dbReference type="InterPro" id="IPR004845">
    <property type="entry name" value="T2SS_GspD_CS"/>
</dbReference>
<comment type="subcellular location">
    <subcellularLocation>
        <location evidence="1 12">Cell outer membrane</location>
    </subcellularLocation>
</comment>
<comment type="similarity">
    <text evidence="2">Belongs to the bacterial secretin family. PilQ subfamily.</text>
</comment>
<evidence type="ECO:0000256" key="9">
    <source>
        <dbReference type="ARBA" id="ARBA00023287"/>
    </source>
</evidence>
<gene>
    <name evidence="13" type="ORF">MCB1EB_0275</name>
</gene>
<accession>A0A2Z6ESQ2</accession>
<proteinExistence type="inferred from homology"/>
<evidence type="ECO:0000256" key="1">
    <source>
        <dbReference type="ARBA" id="ARBA00004442"/>
    </source>
</evidence>
<dbReference type="GO" id="GO:0030420">
    <property type="term" value="P:establishment of competence for transformation"/>
    <property type="evidence" value="ECO:0007669"/>
    <property type="project" value="UniProtKB-KW"/>
</dbReference>
<dbReference type="InterPro" id="IPR011662">
    <property type="entry name" value="Secretin/TonB_short_N"/>
</dbReference>
<dbReference type="NCBIfam" id="TIGR02515">
    <property type="entry name" value="IV_pilus_PilQ"/>
    <property type="match status" value="1"/>
</dbReference>
<dbReference type="InterPro" id="IPR001775">
    <property type="entry name" value="GspD/PilQ"/>
</dbReference>
<dbReference type="Pfam" id="PF00263">
    <property type="entry name" value="Secretin"/>
    <property type="match status" value="1"/>
</dbReference>
<dbReference type="PRINTS" id="PR00811">
    <property type="entry name" value="BCTERIALGSPD"/>
</dbReference>
<dbReference type="Proteomes" id="UP000282597">
    <property type="component" value="Chromosome"/>
</dbReference>
<dbReference type="AlphaFoldDB" id="A0A2Z6ESQ2"/>
<keyword evidence="7" id="KW-0472">Membrane</keyword>
<dbReference type="InterPro" id="IPR004846">
    <property type="entry name" value="T2SS/T3SS_dom"/>
</dbReference>
<sequence>MILMQRALRWTLPLLWLLVGLSAKCHAQTDVKQEQSDASAPLTIEFQQAELSAVLKAFADFTGLNIIASEQVRGTVSLRLDGVPWCGAFDMLMEMHGLVAQKRGNIIWVATAAEWADRERQRVDAHARATELEPLISHTFELHYQRADEIGKLLHGAGAQRVLSKRGTAIADAKTNQLLVTDLAESIEQIQALLKAIDRPLRQVAIEVRIVEAEEGFSRELGARLARLGETVRGTEPKELSAAKNGPIYELPAGPLAGFDAMSAGFTLFKAGANRLLALELSALEADGYGKILSSPRVVTADRVRALIEQGTELPYQAKVGKGISGVQFRRASLKLEVTPHITPDGHVVLDVDVSKDSVGMQTQSGPAVNTKHLRTQVQVENGGTVAMGGIFIQDERTDVARVPWLGEIPLLGVLFRHSTQNKRKSELLVFITPNVVPQPPVPNYEGI</sequence>
<dbReference type="Pfam" id="PF03958">
    <property type="entry name" value="Secretin_N"/>
    <property type="match status" value="1"/>
</dbReference>
<protein>
    <recommendedName>
        <fullName evidence="3">Type IV pilus biogenesis and competence protein PilQ</fullName>
    </recommendedName>
</protein>
<reference evidence="13 14" key="1">
    <citation type="journal article" date="2018" name="Microbes Environ.">
        <title>Comparative Genomic Insights into Endofungal Lifestyles of Two Bacterial Endosymbionts, Mycoavidus cysteinexigens and Burkholderia rhizoxinica.</title>
        <authorList>
            <person name="Sharmin D."/>
            <person name="Guo Y."/>
            <person name="Nishizawa T."/>
            <person name="Ohshima S."/>
            <person name="Sato Y."/>
            <person name="Takashima Y."/>
            <person name="Narisawa K."/>
            <person name="Ohta H."/>
        </authorList>
    </citation>
    <scope>NUCLEOTIDE SEQUENCE [LARGE SCALE GENOMIC DNA]</scope>
    <source>
        <strain evidence="13 14">B1-EB</strain>
    </source>
</reference>
<comment type="function">
    <text evidence="10">Required for type IV pilus biogenesis and competence. Could function as a pore for exit of the pilus but also as a channel for entry of heme and antimicrobial agents and uptake of transforming DNA.</text>
</comment>
<dbReference type="EMBL" id="AP018150">
    <property type="protein sequence ID" value="BBE08436.1"/>
    <property type="molecule type" value="Genomic_DNA"/>
</dbReference>
<keyword evidence="5" id="KW-0812">Transmembrane</keyword>
<evidence type="ECO:0000256" key="6">
    <source>
        <dbReference type="ARBA" id="ARBA00022729"/>
    </source>
</evidence>
<dbReference type="InterPro" id="IPR005644">
    <property type="entry name" value="NolW-like"/>
</dbReference>
<dbReference type="SMART" id="SM00965">
    <property type="entry name" value="STN"/>
    <property type="match status" value="1"/>
</dbReference>
<keyword evidence="4 12" id="KW-0813">Transport</keyword>
<evidence type="ECO:0000313" key="13">
    <source>
        <dbReference type="EMBL" id="BBE08436.1"/>
    </source>
</evidence>
<keyword evidence="14" id="KW-1185">Reference proteome</keyword>
<evidence type="ECO:0000256" key="4">
    <source>
        <dbReference type="ARBA" id="ARBA00022448"/>
    </source>
</evidence>
<dbReference type="Gene3D" id="3.30.1370.130">
    <property type="match status" value="1"/>
</dbReference>
<dbReference type="InterPro" id="IPR051808">
    <property type="entry name" value="Type_IV_pilus_biogenesis"/>
</dbReference>
<keyword evidence="6" id="KW-0732">Signal</keyword>
<organism evidence="13 14">
    <name type="scientific">Mycoavidus cysteinexigens</name>
    <dbReference type="NCBI Taxonomy" id="1553431"/>
    <lineage>
        <taxon>Bacteria</taxon>
        <taxon>Pseudomonadati</taxon>
        <taxon>Pseudomonadota</taxon>
        <taxon>Betaproteobacteria</taxon>
        <taxon>Burkholderiales</taxon>
        <taxon>Burkholderiaceae</taxon>
        <taxon>Mycoavidus</taxon>
    </lineage>
</organism>
<dbReference type="PANTHER" id="PTHR30604">
    <property type="entry name" value="PROTEIN TRANSPORT PROTEIN HOFQ"/>
    <property type="match status" value="1"/>
</dbReference>